<reference evidence="2 3" key="1">
    <citation type="journal article" date="2019" name="G3 (Bethesda)">
        <title>Sequencing of a Wild Apple (Malus baccata) Genome Unravels the Differences Between Cultivated and Wild Apple Species Regarding Disease Resistance and Cold Tolerance.</title>
        <authorList>
            <person name="Chen X."/>
        </authorList>
    </citation>
    <scope>NUCLEOTIDE SEQUENCE [LARGE SCALE GENOMIC DNA]</scope>
    <source>
        <strain evidence="3">cv. Shandingzi</strain>
        <tissue evidence="2">Leaves</tissue>
    </source>
</reference>
<evidence type="ECO:0000256" key="1">
    <source>
        <dbReference type="SAM" id="SignalP"/>
    </source>
</evidence>
<evidence type="ECO:0000313" key="3">
    <source>
        <dbReference type="Proteomes" id="UP000315295"/>
    </source>
</evidence>
<proteinExistence type="predicted"/>
<name>A0A540MJE0_MALBA</name>
<dbReference type="EMBL" id="VIEB01000246">
    <property type="protein sequence ID" value="TQD98907.1"/>
    <property type="molecule type" value="Genomic_DNA"/>
</dbReference>
<keyword evidence="3" id="KW-1185">Reference proteome</keyword>
<accession>A0A540MJE0</accession>
<protein>
    <submittedName>
        <fullName evidence="2">Uncharacterized protein</fullName>
    </submittedName>
</protein>
<organism evidence="2 3">
    <name type="scientific">Malus baccata</name>
    <name type="common">Siberian crab apple</name>
    <name type="synonym">Pyrus baccata</name>
    <dbReference type="NCBI Taxonomy" id="106549"/>
    <lineage>
        <taxon>Eukaryota</taxon>
        <taxon>Viridiplantae</taxon>
        <taxon>Streptophyta</taxon>
        <taxon>Embryophyta</taxon>
        <taxon>Tracheophyta</taxon>
        <taxon>Spermatophyta</taxon>
        <taxon>Magnoliopsida</taxon>
        <taxon>eudicotyledons</taxon>
        <taxon>Gunneridae</taxon>
        <taxon>Pentapetalae</taxon>
        <taxon>rosids</taxon>
        <taxon>fabids</taxon>
        <taxon>Rosales</taxon>
        <taxon>Rosaceae</taxon>
        <taxon>Amygdaloideae</taxon>
        <taxon>Maleae</taxon>
        <taxon>Malus</taxon>
    </lineage>
</organism>
<evidence type="ECO:0000313" key="2">
    <source>
        <dbReference type="EMBL" id="TQD98907.1"/>
    </source>
</evidence>
<gene>
    <name evidence="2" type="ORF">C1H46_015550</name>
</gene>
<keyword evidence="1" id="KW-0732">Signal</keyword>
<feature type="chain" id="PRO_5022216314" evidence="1">
    <location>
        <begin position="32"/>
        <end position="106"/>
    </location>
</feature>
<sequence length="106" mass="11675">MASISSSAATPFNFSLLMLLIIFAFSRPSAAAAAAAAMEGEAAAALVHQLEVDQEGHNEHVKLHGTAKKETWQRKTWMNHGSFRSPRKHLDSPTLQFPFQAREFPV</sequence>
<dbReference type="AlphaFoldDB" id="A0A540MJE0"/>
<dbReference type="Proteomes" id="UP000315295">
    <property type="component" value="Unassembled WGS sequence"/>
</dbReference>
<comment type="caution">
    <text evidence="2">The sequence shown here is derived from an EMBL/GenBank/DDBJ whole genome shotgun (WGS) entry which is preliminary data.</text>
</comment>
<feature type="signal peptide" evidence="1">
    <location>
        <begin position="1"/>
        <end position="31"/>
    </location>
</feature>